<reference evidence="1" key="1">
    <citation type="submission" date="2016-10" db="EMBL/GenBank/DDBJ databases">
        <title>Sequence of Gallionella enrichment culture.</title>
        <authorList>
            <person name="Poehlein A."/>
            <person name="Muehling M."/>
            <person name="Daniel R."/>
        </authorList>
    </citation>
    <scope>NUCLEOTIDE SEQUENCE</scope>
</reference>
<protein>
    <submittedName>
        <fullName evidence="1">Uncharacterized protein</fullName>
    </submittedName>
</protein>
<dbReference type="AlphaFoldDB" id="A0A1J5PDL6"/>
<proteinExistence type="predicted"/>
<accession>A0A1J5PDL6</accession>
<organism evidence="1">
    <name type="scientific">mine drainage metagenome</name>
    <dbReference type="NCBI Taxonomy" id="410659"/>
    <lineage>
        <taxon>unclassified sequences</taxon>
        <taxon>metagenomes</taxon>
        <taxon>ecological metagenomes</taxon>
    </lineage>
</organism>
<gene>
    <name evidence="1" type="ORF">GALL_528270</name>
</gene>
<evidence type="ECO:0000313" key="1">
    <source>
        <dbReference type="EMBL" id="OIQ65612.1"/>
    </source>
</evidence>
<dbReference type="EMBL" id="MLJW01007186">
    <property type="protein sequence ID" value="OIQ65612.1"/>
    <property type="molecule type" value="Genomic_DNA"/>
</dbReference>
<name>A0A1J5PDL6_9ZZZZ</name>
<sequence length="99" mass="11011">MQNELDENANLNVEISNLSASPEELERVMNRISKSLGTSATVPKVTSMSNTKNGSRYTVEFVVLKPPRFNIDSVKDWLHSENLVGWRIDATFVRGDASG</sequence>
<comment type="caution">
    <text evidence="1">The sequence shown here is derived from an EMBL/GenBank/DDBJ whole genome shotgun (WGS) entry which is preliminary data.</text>
</comment>